<feature type="compositionally biased region" description="Gly residues" evidence="1">
    <location>
        <begin position="164"/>
        <end position="176"/>
    </location>
</feature>
<dbReference type="EMBL" id="CP000926">
    <property type="protein sequence ID" value="ABZ00181.1"/>
    <property type="molecule type" value="Genomic_DNA"/>
</dbReference>
<evidence type="ECO:0000313" key="4">
    <source>
        <dbReference type="Proteomes" id="UP000002157"/>
    </source>
</evidence>
<feature type="signal peptide" evidence="2">
    <location>
        <begin position="1"/>
        <end position="17"/>
    </location>
</feature>
<proteinExistence type="predicted"/>
<dbReference type="KEGG" id="ppg:PputGB1_4292"/>
<feature type="chain" id="PRO_5002749812" description="Collagen pro alpha-chain" evidence="2">
    <location>
        <begin position="18"/>
        <end position="252"/>
    </location>
</feature>
<sequence>MRNLMLLAMLAAPLAQAESLEVAANSMLRLPDKSASVHLTHLRVADAATLLLPASLAELKVDQLELGRDARIAIAPSNNPLLIEARSARLGEGSEFSAPGAAGSYQRAARSGRSLDLKLAELDAERVAIDARGGAGAPGYVGLDGANGQAGGCTWGQASRGANGDDGGNGHDGAPGGRIRLSVPQGFPQERIVVRLDGGAPGKPGAAGKAGKGGASKGCLVYSTDAGANGRPGQPGQPGLAGAAGELILQPL</sequence>
<dbReference type="eggNOG" id="ENOG5033E32">
    <property type="taxonomic scope" value="Bacteria"/>
</dbReference>
<evidence type="ECO:0000256" key="2">
    <source>
        <dbReference type="SAM" id="SignalP"/>
    </source>
</evidence>
<gene>
    <name evidence="3" type="ordered locus">PputGB1_4292</name>
</gene>
<reference evidence="3 4" key="1">
    <citation type="submission" date="2008-01" db="EMBL/GenBank/DDBJ databases">
        <title>Complete sequence of Pseudomonas putida GB-1.</title>
        <authorList>
            <consortium name="US DOE Joint Genome Institute"/>
            <person name="Copeland A."/>
            <person name="Lucas S."/>
            <person name="Lapidus A."/>
            <person name="Barry K."/>
            <person name="Glavina del Rio T."/>
            <person name="Dalin E."/>
            <person name="Tice H."/>
            <person name="Pitluck S."/>
            <person name="Bruce D."/>
            <person name="Goodwin L."/>
            <person name="Chertkov O."/>
            <person name="Brettin T."/>
            <person name="Detter J.C."/>
            <person name="Han C."/>
            <person name="Kuske C.R."/>
            <person name="Schmutz J."/>
            <person name="Larimer F."/>
            <person name="Land M."/>
            <person name="Hauser L."/>
            <person name="Kyrpides N."/>
            <person name="Kim E."/>
            <person name="McCarthy J.K."/>
            <person name="Richardson P."/>
        </authorList>
    </citation>
    <scope>NUCLEOTIDE SEQUENCE [LARGE SCALE GENOMIC DNA]</scope>
    <source>
        <strain evidence="3 4">GB-1</strain>
    </source>
</reference>
<dbReference type="RefSeq" id="WP_012273851.1">
    <property type="nucleotide sequence ID" value="NC_010322.1"/>
</dbReference>
<accession>B0KUB5</accession>
<dbReference type="HOGENOM" id="CLU_1102078_0_0_6"/>
<dbReference type="Proteomes" id="UP000002157">
    <property type="component" value="Chromosome"/>
</dbReference>
<evidence type="ECO:0000313" key="3">
    <source>
        <dbReference type="EMBL" id="ABZ00181.1"/>
    </source>
</evidence>
<organism evidence="3 4">
    <name type="scientific">Pseudomonas putida (strain GB-1)</name>
    <dbReference type="NCBI Taxonomy" id="76869"/>
    <lineage>
        <taxon>Bacteria</taxon>
        <taxon>Pseudomonadati</taxon>
        <taxon>Pseudomonadota</taxon>
        <taxon>Gammaproteobacteria</taxon>
        <taxon>Pseudomonadales</taxon>
        <taxon>Pseudomonadaceae</taxon>
        <taxon>Pseudomonas</taxon>
    </lineage>
</organism>
<keyword evidence="2" id="KW-0732">Signal</keyword>
<feature type="region of interest" description="Disordered" evidence="1">
    <location>
        <begin position="157"/>
        <end position="179"/>
    </location>
</feature>
<name>B0KUB5_PSEPG</name>
<evidence type="ECO:0000256" key="1">
    <source>
        <dbReference type="SAM" id="MobiDB-lite"/>
    </source>
</evidence>
<evidence type="ECO:0008006" key="5">
    <source>
        <dbReference type="Google" id="ProtNLM"/>
    </source>
</evidence>
<dbReference type="AlphaFoldDB" id="B0KUB5"/>
<feature type="region of interest" description="Disordered" evidence="1">
    <location>
        <begin position="226"/>
        <end position="245"/>
    </location>
</feature>
<protein>
    <recommendedName>
        <fullName evidence="5">Collagen pro alpha-chain</fullName>
    </recommendedName>
</protein>